<dbReference type="GO" id="GO:0000049">
    <property type="term" value="F:tRNA binding"/>
    <property type="evidence" value="ECO:0007669"/>
    <property type="project" value="UniProtKB-UniRule"/>
</dbReference>
<evidence type="ECO:0000313" key="9">
    <source>
        <dbReference type="EMBL" id="KAK8946925.1"/>
    </source>
</evidence>
<dbReference type="SUPFAM" id="SSF53335">
    <property type="entry name" value="S-adenosyl-L-methionine-dependent methyltransferases"/>
    <property type="match status" value="1"/>
</dbReference>
<evidence type="ECO:0000256" key="8">
    <source>
        <dbReference type="SAM" id="MobiDB-lite"/>
    </source>
</evidence>
<organism evidence="9 10">
    <name type="scientific">Platanthera zijinensis</name>
    <dbReference type="NCBI Taxonomy" id="2320716"/>
    <lineage>
        <taxon>Eukaryota</taxon>
        <taxon>Viridiplantae</taxon>
        <taxon>Streptophyta</taxon>
        <taxon>Embryophyta</taxon>
        <taxon>Tracheophyta</taxon>
        <taxon>Spermatophyta</taxon>
        <taxon>Magnoliopsida</taxon>
        <taxon>Liliopsida</taxon>
        <taxon>Asparagales</taxon>
        <taxon>Orchidaceae</taxon>
        <taxon>Orchidoideae</taxon>
        <taxon>Orchideae</taxon>
        <taxon>Orchidinae</taxon>
        <taxon>Platanthera</taxon>
    </lineage>
</organism>
<proteinExistence type="inferred from homology"/>
<reference evidence="9 10" key="1">
    <citation type="journal article" date="2022" name="Nat. Plants">
        <title>Genomes of leafy and leafless Platanthera orchids illuminate the evolution of mycoheterotrophy.</title>
        <authorList>
            <person name="Li M.H."/>
            <person name="Liu K.W."/>
            <person name="Li Z."/>
            <person name="Lu H.C."/>
            <person name="Ye Q.L."/>
            <person name="Zhang D."/>
            <person name="Wang J.Y."/>
            <person name="Li Y.F."/>
            <person name="Zhong Z.M."/>
            <person name="Liu X."/>
            <person name="Yu X."/>
            <person name="Liu D.K."/>
            <person name="Tu X.D."/>
            <person name="Liu B."/>
            <person name="Hao Y."/>
            <person name="Liao X.Y."/>
            <person name="Jiang Y.T."/>
            <person name="Sun W.H."/>
            <person name="Chen J."/>
            <person name="Chen Y.Q."/>
            <person name="Ai Y."/>
            <person name="Zhai J.W."/>
            <person name="Wu S.S."/>
            <person name="Zhou Z."/>
            <person name="Hsiao Y.Y."/>
            <person name="Wu W.L."/>
            <person name="Chen Y.Y."/>
            <person name="Lin Y.F."/>
            <person name="Hsu J.L."/>
            <person name="Li C.Y."/>
            <person name="Wang Z.W."/>
            <person name="Zhao X."/>
            <person name="Zhong W.Y."/>
            <person name="Ma X.K."/>
            <person name="Ma L."/>
            <person name="Huang J."/>
            <person name="Chen G.Z."/>
            <person name="Huang M.Z."/>
            <person name="Huang L."/>
            <person name="Peng D.H."/>
            <person name="Luo Y.B."/>
            <person name="Zou S.Q."/>
            <person name="Chen S.P."/>
            <person name="Lan S."/>
            <person name="Tsai W.C."/>
            <person name="Van de Peer Y."/>
            <person name="Liu Z.J."/>
        </authorList>
    </citation>
    <scope>NUCLEOTIDE SEQUENCE [LARGE SCALE GENOMIC DNA]</scope>
    <source>
        <strain evidence="9">Lor287</strain>
    </source>
</reference>
<dbReference type="Pfam" id="PF02005">
    <property type="entry name" value="TRM"/>
    <property type="match status" value="1"/>
</dbReference>
<dbReference type="GO" id="GO:0160104">
    <property type="term" value="F:tRNA (guanine(26)-N2)-dimethyltransferase activity"/>
    <property type="evidence" value="ECO:0007669"/>
    <property type="project" value="UniProtKB-UniRule"/>
</dbReference>
<comment type="caution">
    <text evidence="9">The sequence shown here is derived from an EMBL/GenBank/DDBJ whole genome shotgun (WGS) entry which is preliminary data.</text>
</comment>
<dbReference type="PANTHER" id="PTHR10631">
    <property type="entry name" value="N 2 ,N 2 -DIMETHYLGUANOSINE TRNA METHYLTRANSFERASE"/>
    <property type="match status" value="1"/>
</dbReference>
<dbReference type="PANTHER" id="PTHR10631:SF9">
    <property type="entry name" value="TRNA (GUANINE(26)-N(2))-DIMETHYLTRANSFERASE"/>
    <property type="match status" value="1"/>
</dbReference>
<evidence type="ECO:0000313" key="10">
    <source>
        <dbReference type="Proteomes" id="UP001418222"/>
    </source>
</evidence>
<evidence type="ECO:0000256" key="1">
    <source>
        <dbReference type="ARBA" id="ARBA00022555"/>
    </source>
</evidence>
<comment type="catalytic activity">
    <reaction evidence="7">
        <text>guanosine(26) in tRNA + 2 S-adenosyl-L-methionine = N(2)-dimethylguanosine(26) in tRNA + 2 S-adenosyl-L-homocysteine + 2 H(+)</text>
        <dbReference type="Rhea" id="RHEA:43140"/>
        <dbReference type="Rhea" id="RHEA-COMP:10359"/>
        <dbReference type="Rhea" id="RHEA-COMP:10360"/>
        <dbReference type="ChEBI" id="CHEBI:15378"/>
        <dbReference type="ChEBI" id="CHEBI:57856"/>
        <dbReference type="ChEBI" id="CHEBI:59789"/>
        <dbReference type="ChEBI" id="CHEBI:74269"/>
        <dbReference type="ChEBI" id="CHEBI:74513"/>
        <dbReference type="EC" id="2.1.1.216"/>
    </reaction>
</comment>
<evidence type="ECO:0000256" key="4">
    <source>
        <dbReference type="ARBA" id="ARBA00022691"/>
    </source>
</evidence>
<dbReference type="InterPro" id="IPR002905">
    <property type="entry name" value="Trm1"/>
</dbReference>
<protein>
    <recommendedName>
        <fullName evidence="7">tRNA (guanine(26)-N(2))-dimethyltransferase</fullName>
        <ecNumber evidence="7">2.1.1.216</ecNumber>
    </recommendedName>
</protein>
<dbReference type="CDD" id="cd02440">
    <property type="entry name" value="AdoMet_MTases"/>
    <property type="match status" value="1"/>
</dbReference>
<keyword evidence="6 7" id="KW-0694">RNA-binding</keyword>
<keyword evidence="2 7" id="KW-0489">Methyltransferase</keyword>
<dbReference type="GO" id="GO:0002940">
    <property type="term" value="P:tRNA N2-guanine methylation"/>
    <property type="evidence" value="ECO:0007669"/>
    <property type="project" value="TreeGrafter"/>
</dbReference>
<dbReference type="PROSITE" id="PS51626">
    <property type="entry name" value="SAM_MT_TRM1"/>
    <property type="match status" value="1"/>
</dbReference>
<evidence type="ECO:0000256" key="3">
    <source>
        <dbReference type="ARBA" id="ARBA00022679"/>
    </source>
</evidence>
<name>A0AAP0BR37_9ASPA</name>
<dbReference type="Proteomes" id="UP001418222">
    <property type="component" value="Unassembled WGS sequence"/>
</dbReference>
<keyword evidence="4 7" id="KW-0949">S-adenosyl-L-methionine</keyword>
<feature type="region of interest" description="Disordered" evidence="8">
    <location>
        <begin position="74"/>
        <end position="108"/>
    </location>
</feature>
<dbReference type="GO" id="GO:0005634">
    <property type="term" value="C:nucleus"/>
    <property type="evidence" value="ECO:0007669"/>
    <property type="project" value="TreeGrafter"/>
</dbReference>
<keyword evidence="3 7" id="KW-0808">Transferase</keyword>
<dbReference type="Gene3D" id="3.40.50.150">
    <property type="entry name" value="Vaccinia Virus protein VP39"/>
    <property type="match status" value="1"/>
</dbReference>
<keyword evidence="5 7" id="KW-0819">tRNA processing</keyword>
<comment type="similarity">
    <text evidence="7">Belongs to the class I-like SAM-binding methyltransferase superfamily. Trm1 family.</text>
</comment>
<evidence type="ECO:0000256" key="6">
    <source>
        <dbReference type="ARBA" id="ARBA00022884"/>
    </source>
</evidence>
<sequence>MIFGQILSELLVFHQNIRRSGFRRWRRRPGFHRWRRRQGFHSGRSRWPGFRAGGGWGLVAGGGGGRVFVAEGGGRGSSWEEEVGDRRGRRRSGIAVGGGGRGSPWDGEEAALGFRREEDERSGESANNTSRSIFSYIIQSIENSIMASSSTMSSPALPQQPLWRPSIQPLPVKIKYPKPRSTTLPRRKPAAPSSFKAEERGVEFDTGDSFFRCESAVGRDLGVLAAALQRRSSGGGLRVLDAMCGCGIRSIRYLVQAEADFVWANDAFEGHRGLIASNLSSAVSRVSEGGGRRWVVTHYDANRLLVDRYLQRDYFDLVDVDSFGSDSWFIRSAIASVKIGGLLYLTCTDGFSSGGHRPQHSLSSYGAYVRPMPYSNEVGLRMLIGGALREAAASGFLVSPLFSYYSFHGPVFRVMLQVFRGNLNDSSNYGFISYCNRCGHSQTYQWAELGQISCPCRNGMVSHSVVVSGPLWTGPLHSTAYVSKMLALAREWGWACNSKKSSLLEKSLNQFIDESDIQLPPGYIKLDEIASRAKINSPPASAILNALQKGSLGASVKVVPCDLEVTASLSVSESHPDHHSVQIKNQCTRDHCRSKEF</sequence>
<gene>
    <name evidence="9" type="ORF">KSP39_PZI007090</name>
</gene>
<evidence type="ECO:0000256" key="5">
    <source>
        <dbReference type="ARBA" id="ARBA00022694"/>
    </source>
</evidence>
<evidence type="ECO:0000256" key="2">
    <source>
        <dbReference type="ARBA" id="ARBA00022603"/>
    </source>
</evidence>
<dbReference type="EC" id="2.1.1.216" evidence="7"/>
<keyword evidence="1 7" id="KW-0820">tRNA-binding</keyword>
<dbReference type="AlphaFoldDB" id="A0AAP0BR37"/>
<keyword evidence="10" id="KW-1185">Reference proteome</keyword>
<dbReference type="EMBL" id="JBBWWQ010000005">
    <property type="protein sequence ID" value="KAK8946925.1"/>
    <property type="molecule type" value="Genomic_DNA"/>
</dbReference>
<feature type="region of interest" description="Disordered" evidence="8">
    <location>
        <begin position="174"/>
        <end position="198"/>
    </location>
</feature>
<accession>A0AAP0BR37</accession>
<dbReference type="InterPro" id="IPR029063">
    <property type="entry name" value="SAM-dependent_MTases_sf"/>
</dbReference>
<evidence type="ECO:0000256" key="7">
    <source>
        <dbReference type="PROSITE-ProRule" id="PRU00958"/>
    </source>
</evidence>